<reference evidence="2 3" key="1">
    <citation type="journal article" date="2015" name="Sci. Rep.">
        <title>Genome of the facultative scuticociliatosis pathogen Pseudocohnilembus persalinus provides insight into its virulence through horizontal gene transfer.</title>
        <authorList>
            <person name="Xiong J."/>
            <person name="Wang G."/>
            <person name="Cheng J."/>
            <person name="Tian M."/>
            <person name="Pan X."/>
            <person name="Warren A."/>
            <person name="Jiang C."/>
            <person name="Yuan D."/>
            <person name="Miao W."/>
        </authorList>
    </citation>
    <scope>NUCLEOTIDE SEQUENCE [LARGE SCALE GENOMIC DNA]</scope>
    <source>
        <strain evidence="2">36N120E</strain>
    </source>
</reference>
<evidence type="ECO:0000313" key="3">
    <source>
        <dbReference type="Proteomes" id="UP000054937"/>
    </source>
</evidence>
<dbReference type="InParanoid" id="A0A0V0QIA9"/>
<feature type="coiled-coil region" evidence="1">
    <location>
        <begin position="243"/>
        <end position="270"/>
    </location>
</feature>
<sequence>MIYNFQEQIKYTEIIGNLSHDARNILALKKRLEFPELAMIDTAVATIEGQAREVIIIFERDQNNALMRAKEILRSIYRNVSFLLKSLENMKDLDYQSLEKTYFEQLKENLNTQLKLITHIDTGLNSIYCNFVQNLSNFQKDQTPDPALTKMTSLMNFAIQPNYKEKQANLDNLIAFTRDICNRAHHMQSKVCPLQSIEKNKEAANQVINQAGQIENQTRAMLASFDKDKQNFAQIANVVTNQNKALGVQIANLKKSIKQLEESNQQDMANYLTQILSWIQESQHVYDQVQKNQKSQLEFVF</sequence>
<keyword evidence="3" id="KW-1185">Reference proteome</keyword>
<protein>
    <submittedName>
        <fullName evidence="2">Uncharacterized protein</fullName>
    </submittedName>
</protein>
<accession>A0A0V0QIA9</accession>
<proteinExistence type="predicted"/>
<keyword evidence="1" id="KW-0175">Coiled coil</keyword>
<dbReference type="OMA" id="YITEACD"/>
<evidence type="ECO:0000256" key="1">
    <source>
        <dbReference type="SAM" id="Coils"/>
    </source>
</evidence>
<dbReference type="Proteomes" id="UP000054937">
    <property type="component" value="Unassembled WGS sequence"/>
</dbReference>
<evidence type="ECO:0000313" key="2">
    <source>
        <dbReference type="EMBL" id="KRX01965.1"/>
    </source>
</evidence>
<organism evidence="2 3">
    <name type="scientific">Pseudocohnilembus persalinus</name>
    <name type="common">Ciliate</name>
    <dbReference type="NCBI Taxonomy" id="266149"/>
    <lineage>
        <taxon>Eukaryota</taxon>
        <taxon>Sar</taxon>
        <taxon>Alveolata</taxon>
        <taxon>Ciliophora</taxon>
        <taxon>Intramacronucleata</taxon>
        <taxon>Oligohymenophorea</taxon>
        <taxon>Scuticociliatia</taxon>
        <taxon>Philasterida</taxon>
        <taxon>Pseudocohnilembidae</taxon>
        <taxon>Pseudocohnilembus</taxon>
    </lineage>
</organism>
<name>A0A0V0QIA9_PSEPJ</name>
<gene>
    <name evidence="2" type="ORF">PPERSA_07610</name>
</gene>
<dbReference type="EMBL" id="LDAU01000159">
    <property type="protein sequence ID" value="KRX01965.1"/>
    <property type="molecule type" value="Genomic_DNA"/>
</dbReference>
<dbReference type="AlphaFoldDB" id="A0A0V0QIA9"/>
<comment type="caution">
    <text evidence="2">The sequence shown here is derived from an EMBL/GenBank/DDBJ whole genome shotgun (WGS) entry which is preliminary data.</text>
</comment>